<gene>
    <name evidence="2" type="ORF">PUN28_001904</name>
</gene>
<evidence type="ECO:0000256" key="1">
    <source>
        <dbReference type="SAM" id="MobiDB-lite"/>
    </source>
</evidence>
<organism evidence="2 3">
    <name type="scientific">Cardiocondyla obscurior</name>
    <dbReference type="NCBI Taxonomy" id="286306"/>
    <lineage>
        <taxon>Eukaryota</taxon>
        <taxon>Metazoa</taxon>
        <taxon>Ecdysozoa</taxon>
        <taxon>Arthropoda</taxon>
        <taxon>Hexapoda</taxon>
        <taxon>Insecta</taxon>
        <taxon>Pterygota</taxon>
        <taxon>Neoptera</taxon>
        <taxon>Endopterygota</taxon>
        <taxon>Hymenoptera</taxon>
        <taxon>Apocrita</taxon>
        <taxon>Aculeata</taxon>
        <taxon>Formicoidea</taxon>
        <taxon>Formicidae</taxon>
        <taxon>Myrmicinae</taxon>
        <taxon>Cardiocondyla</taxon>
    </lineage>
</organism>
<accession>A0AAW2GRY6</accession>
<name>A0AAW2GRY6_9HYME</name>
<evidence type="ECO:0000313" key="2">
    <source>
        <dbReference type="EMBL" id="KAL0129959.1"/>
    </source>
</evidence>
<comment type="caution">
    <text evidence="2">The sequence shown here is derived from an EMBL/GenBank/DDBJ whole genome shotgun (WGS) entry which is preliminary data.</text>
</comment>
<proteinExistence type="predicted"/>
<dbReference type="AlphaFoldDB" id="A0AAW2GRY6"/>
<feature type="region of interest" description="Disordered" evidence="1">
    <location>
        <begin position="1"/>
        <end position="23"/>
    </location>
</feature>
<protein>
    <submittedName>
        <fullName evidence="2">Uncharacterized protein</fullName>
    </submittedName>
</protein>
<sequence length="96" mass="11163">MRQKACSKNAKETVRKKKKKLKNEMQPGLLTLSNCYHTRDEQTNASHFDGFMNTLGDGEPSERIRCFLTTAQESELLRTRIRYLAAIHLTRDTHPR</sequence>
<dbReference type="EMBL" id="JADYXP020000002">
    <property type="protein sequence ID" value="KAL0129959.1"/>
    <property type="molecule type" value="Genomic_DNA"/>
</dbReference>
<dbReference type="Proteomes" id="UP001430953">
    <property type="component" value="Unassembled WGS sequence"/>
</dbReference>
<evidence type="ECO:0000313" key="3">
    <source>
        <dbReference type="Proteomes" id="UP001430953"/>
    </source>
</evidence>
<reference evidence="2 3" key="1">
    <citation type="submission" date="2023-03" db="EMBL/GenBank/DDBJ databases">
        <title>High recombination rates correlate with genetic variation in Cardiocondyla obscurior ants.</title>
        <authorList>
            <person name="Errbii M."/>
        </authorList>
    </citation>
    <scope>NUCLEOTIDE SEQUENCE [LARGE SCALE GENOMIC DNA]</scope>
    <source>
        <strain evidence="2">Alpha-2009</strain>
        <tissue evidence="2">Whole body</tissue>
    </source>
</reference>
<keyword evidence="3" id="KW-1185">Reference proteome</keyword>